<evidence type="ECO:0000256" key="1">
    <source>
        <dbReference type="SAM" id="MobiDB-lite"/>
    </source>
</evidence>
<evidence type="ECO:0008006" key="4">
    <source>
        <dbReference type="Google" id="ProtNLM"/>
    </source>
</evidence>
<proteinExistence type="predicted"/>
<dbReference type="InterPro" id="IPR036322">
    <property type="entry name" value="WD40_repeat_dom_sf"/>
</dbReference>
<feature type="compositionally biased region" description="Basic and acidic residues" evidence="1">
    <location>
        <begin position="60"/>
        <end position="83"/>
    </location>
</feature>
<evidence type="ECO:0000313" key="2">
    <source>
        <dbReference type="EMBL" id="KAJ3112002.1"/>
    </source>
</evidence>
<dbReference type="Proteomes" id="UP001211907">
    <property type="component" value="Unassembled WGS sequence"/>
</dbReference>
<organism evidence="2 3">
    <name type="scientific">Physocladia obscura</name>
    <dbReference type="NCBI Taxonomy" id="109957"/>
    <lineage>
        <taxon>Eukaryota</taxon>
        <taxon>Fungi</taxon>
        <taxon>Fungi incertae sedis</taxon>
        <taxon>Chytridiomycota</taxon>
        <taxon>Chytridiomycota incertae sedis</taxon>
        <taxon>Chytridiomycetes</taxon>
        <taxon>Chytridiales</taxon>
        <taxon>Chytriomycetaceae</taxon>
        <taxon>Physocladia</taxon>
    </lineage>
</organism>
<gene>
    <name evidence="2" type="ORF">HK100_002482</name>
</gene>
<dbReference type="InterPro" id="IPR001680">
    <property type="entry name" value="WD40_rpt"/>
</dbReference>
<dbReference type="Pfam" id="PF00400">
    <property type="entry name" value="WD40"/>
    <property type="match status" value="1"/>
</dbReference>
<dbReference type="AlphaFoldDB" id="A0AAD5SVP2"/>
<accession>A0AAD5SVP2</accession>
<reference evidence="2" key="1">
    <citation type="submission" date="2020-05" db="EMBL/GenBank/DDBJ databases">
        <title>Phylogenomic resolution of chytrid fungi.</title>
        <authorList>
            <person name="Stajich J.E."/>
            <person name="Amses K."/>
            <person name="Simmons R."/>
            <person name="Seto K."/>
            <person name="Myers J."/>
            <person name="Bonds A."/>
            <person name="Quandt C.A."/>
            <person name="Barry K."/>
            <person name="Liu P."/>
            <person name="Grigoriev I."/>
            <person name="Longcore J.E."/>
            <person name="James T.Y."/>
        </authorList>
    </citation>
    <scope>NUCLEOTIDE SEQUENCE</scope>
    <source>
        <strain evidence="2">JEL0513</strain>
    </source>
</reference>
<dbReference type="EMBL" id="JADGJH010001580">
    <property type="protein sequence ID" value="KAJ3112002.1"/>
    <property type="molecule type" value="Genomic_DNA"/>
</dbReference>
<name>A0AAD5SVP2_9FUNG</name>
<dbReference type="InterPro" id="IPR015943">
    <property type="entry name" value="WD40/YVTN_repeat-like_dom_sf"/>
</dbReference>
<dbReference type="SUPFAM" id="SSF50978">
    <property type="entry name" value="WD40 repeat-like"/>
    <property type="match status" value="1"/>
</dbReference>
<dbReference type="SMART" id="SM00320">
    <property type="entry name" value="WD40"/>
    <property type="match status" value="2"/>
</dbReference>
<sequence length="549" mass="58968">MADSNKFAVRSAKHFALQLALAHLEGLGINKDTRLSDLAARLENEVTEAEVQTAYFLSNHNDEHNEDSDRGNSDRNDGGDAHHPGLNGLTLTALVEAHLAQQQFSLGKPESAVNSSVSAAWLPLSIRQARVSVLSETMSEPSVESVTNARKLPAAVLALALSLSAPGFIETSTAFAFLLSSHADKTLVRRSLSAKNSTPTSTMTTLQSPALSIAIHPKDSTVAAVALMDGSIHIFDAQTLTPMQSFVKVHAKYASCIAFSNSGAWLASAGYDWKLHCFAASFPQTPEGLYTLTHTFSFLGAIESIVFLPPTSIPQLPPSATTTAFDFETLTVASRNDSRLHFIALPPSKSHSNGNAVTEEVAAEPLRFFASMNSNLDDWVSFTPMSLSIAADISTAESNISDSWTVAIYTDLPSGRICLYRLSTIVKPDETKIAKAAESVVESTIASLSLNSTSAKQNQTLHEFKLSHIGDAFGTVADAFSRPRCVLFPHQKTRTLILAATSDDSKVFLYDVSSCTTSVEAACERVGVLDGFGGIVRTLVCWKYSEESE</sequence>
<comment type="caution">
    <text evidence="2">The sequence shown here is derived from an EMBL/GenBank/DDBJ whole genome shotgun (WGS) entry which is preliminary data.</text>
</comment>
<feature type="non-terminal residue" evidence="2">
    <location>
        <position position="1"/>
    </location>
</feature>
<feature type="region of interest" description="Disordered" evidence="1">
    <location>
        <begin position="57"/>
        <end position="87"/>
    </location>
</feature>
<dbReference type="Gene3D" id="2.130.10.10">
    <property type="entry name" value="YVTN repeat-like/Quinoprotein amine dehydrogenase"/>
    <property type="match status" value="1"/>
</dbReference>
<protein>
    <recommendedName>
        <fullName evidence="4">WD40 repeat-like protein</fullName>
    </recommendedName>
</protein>
<evidence type="ECO:0000313" key="3">
    <source>
        <dbReference type="Proteomes" id="UP001211907"/>
    </source>
</evidence>
<keyword evidence="3" id="KW-1185">Reference proteome</keyword>